<accession>A0ACC0DKV6</accession>
<keyword evidence="2" id="KW-1185">Reference proteome</keyword>
<dbReference type="EMBL" id="MU394280">
    <property type="protein sequence ID" value="KAI6093511.1"/>
    <property type="molecule type" value="Genomic_DNA"/>
</dbReference>
<proteinExistence type="predicted"/>
<evidence type="ECO:0000313" key="1">
    <source>
        <dbReference type="EMBL" id="KAI6093511.1"/>
    </source>
</evidence>
<gene>
    <name evidence="1" type="ORF">F4821DRAFT_1011</name>
</gene>
<evidence type="ECO:0000313" key="2">
    <source>
        <dbReference type="Proteomes" id="UP001497680"/>
    </source>
</evidence>
<dbReference type="Proteomes" id="UP001497680">
    <property type="component" value="Unassembled WGS sequence"/>
</dbReference>
<sequence length="84" mass="9088">MKLFAILAIATAALAKPATKSSRDIEVDGEVDIATLQCTTPSYICKPDFSGWLVCNVDGYYLDGGNCDPEAWCEYVDGLPYCIS</sequence>
<name>A0ACC0DKV6_9PEZI</name>
<organism evidence="1 2">
    <name type="scientific">Hypoxylon rubiginosum</name>
    <dbReference type="NCBI Taxonomy" id="110542"/>
    <lineage>
        <taxon>Eukaryota</taxon>
        <taxon>Fungi</taxon>
        <taxon>Dikarya</taxon>
        <taxon>Ascomycota</taxon>
        <taxon>Pezizomycotina</taxon>
        <taxon>Sordariomycetes</taxon>
        <taxon>Xylariomycetidae</taxon>
        <taxon>Xylariales</taxon>
        <taxon>Hypoxylaceae</taxon>
        <taxon>Hypoxylon</taxon>
    </lineage>
</organism>
<protein>
    <submittedName>
        <fullName evidence="1">Uncharacterized protein</fullName>
    </submittedName>
</protein>
<reference evidence="1 2" key="1">
    <citation type="journal article" date="2022" name="New Phytol.">
        <title>Ecological generalism drives hyperdiversity of secondary metabolite gene clusters in xylarialean endophytes.</title>
        <authorList>
            <person name="Franco M.E.E."/>
            <person name="Wisecaver J.H."/>
            <person name="Arnold A.E."/>
            <person name="Ju Y.M."/>
            <person name="Slot J.C."/>
            <person name="Ahrendt S."/>
            <person name="Moore L.P."/>
            <person name="Eastman K.E."/>
            <person name="Scott K."/>
            <person name="Konkel Z."/>
            <person name="Mondo S.J."/>
            <person name="Kuo A."/>
            <person name="Hayes R.D."/>
            <person name="Haridas S."/>
            <person name="Andreopoulos B."/>
            <person name="Riley R."/>
            <person name="LaButti K."/>
            <person name="Pangilinan J."/>
            <person name="Lipzen A."/>
            <person name="Amirebrahimi M."/>
            <person name="Yan J."/>
            <person name="Adam C."/>
            <person name="Keymanesh K."/>
            <person name="Ng V."/>
            <person name="Louie K."/>
            <person name="Northen T."/>
            <person name="Drula E."/>
            <person name="Henrissat B."/>
            <person name="Hsieh H.M."/>
            <person name="Youens-Clark K."/>
            <person name="Lutzoni F."/>
            <person name="Miadlikowska J."/>
            <person name="Eastwood D.C."/>
            <person name="Hamelin R.C."/>
            <person name="Grigoriev I.V."/>
            <person name="U'Ren J.M."/>
        </authorList>
    </citation>
    <scope>NUCLEOTIDE SEQUENCE [LARGE SCALE GENOMIC DNA]</scope>
    <source>
        <strain evidence="1 2">ER1909</strain>
    </source>
</reference>
<comment type="caution">
    <text evidence="1">The sequence shown here is derived from an EMBL/GenBank/DDBJ whole genome shotgun (WGS) entry which is preliminary data.</text>
</comment>